<comment type="catalytic activity">
    <reaction evidence="10">
        <text>S-methyl-5'-thioadenosine + phosphate = 5-(methylsulfanyl)-alpha-D-ribose 1-phosphate + adenine</text>
        <dbReference type="Rhea" id="RHEA:11852"/>
        <dbReference type="ChEBI" id="CHEBI:16708"/>
        <dbReference type="ChEBI" id="CHEBI:17509"/>
        <dbReference type="ChEBI" id="CHEBI:43474"/>
        <dbReference type="ChEBI" id="CHEBI:58533"/>
        <dbReference type="EC" id="2.4.2.28"/>
    </reaction>
    <physiologicalReaction direction="left-to-right" evidence="10">
        <dbReference type="Rhea" id="RHEA:11853"/>
    </physiologicalReaction>
</comment>
<keyword evidence="7" id="KW-0862">Zinc</keyword>
<evidence type="ECO:0000313" key="13">
    <source>
        <dbReference type="Proteomes" id="UP000767854"/>
    </source>
</evidence>
<dbReference type="InterPro" id="IPR011324">
    <property type="entry name" value="Cytotoxic_necrot_fac-like_cat"/>
</dbReference>
<organism evidence="12 13">
    <name type="scientific">Fusibacter tunisiensis</name>
    <dbReference type="NCBI Taxonomy" id="1008308"/>
    <lineage>
        <taxon>Bacteria</taxon>
        <taxon>Bacillati</taxon>
        <taxon>Bacillota</taxon>
        <taxon>Clostridia</taxon>
        <taxon>Eubacteriales</taxon>
        <taxon>Eubacteriales Family XII. Incertae Sedis</taxon>
        <taxon>Fusibacter</taxon>
    </lineage>
</organism>
<dbReference type="Proteomes" id="UP000767854">
    <property type="component" value="Unassembled WGS sequence"/>
</dbReference>
<comment type="function">
    <text evidence="2">Purine nucleoside enzyme that catalyzes the phosphorolysis of adenosine and inosine nucleosides, yielding D-ribose 1-phosphate and the respective free bases, adenine and hypoxanthine. Also catalyzes the phosphorolysis of S-methyl-5'-thioadenosine into adenine and S-methyl-5-thio-alpha-D-ribose 1-phosphate. Also has adenosine deaminase activity.</text>
</comment>
<dbReference type="InterPro" id="IPR003730">
    <property type="entry name" value="Cu_polyphenol_OxRdtase"/>
</dbReference>
<comment type="caution">
    <text evidence="12">The sequence shown here is derived from an EMBL/GenBank/DDBJ whole genome shotgun (WGS) entry which is preliminary data.</text>
</comment>
<dbReference type="PANTHER" id="PTHR30616">
    <property type="entry name" value="UNCHARACTERIZED PROTEIN YFIH"/>
    <property type="match status" value="1"/>
</dbReference>
<evidence type="ECO:0000256" key="9">
    <source>
        <dbReference type="ARBA" id="ARBA00048968"/>
    </source>
</evidence>
<dbReference type="RefSeq" id="WP_204661001.1">
    <property type="nucleotide sequence ID" value="NZ_JAFBDT010000001.1"/>
</dbReference>
<evidence type="ECO:0000256" key="1">
    <source>
        <dbReference type="ARBA" id="ARBA00000553"/>
    </source>
</evidence>
<evidence type="ECO:0000256" key="7">
    <source>
        <dbReference type="ARBA" id="ARBA00022833"/>
    </source>
</evidence>
<dbReference type="EMBL" id="JAFBDT010000001">
    <property type="protein sequence ID" value="MBM7560507.1"/>
    <property type="molecule type" value="Genomic_DNA"/>
</dbReference>
<dbReference type="InterPro" id="IPR038371">
    <property type="entry name" value="Cu_polyphenol_OxRdtase_sf"/>
</dbReference>
<keyword evidence="4" id="KW-0808">Transferase</keyword>
<evidence type="ECO:0000256" key="6">
    <source>
        <dbReference type="ARBA" id="ARBA00022801"/>
    </source>
</evidence>
<proteinExistence type="inferred from homology"/>
<comment type="catalytic activity">
    <reaction evidence="9">
        <text>adenosine + phosphate = alpha-D-ribose 1-phosphate + adenine</text>
        <dbReference type="Rhea" id="RHEA:27642"/>
        <dbReference type="ChEBI" id="CHEBI:16335"/>
        <dbReference type="ChEBI" id="CHEBI:16708"/>
        <dbReference type="ChEBI" id="CHEBI:43474"/>
        <dbReference type="ChEBI" id="CHEBI:57720"/>
        <dbReference type="EC" id="2.4.2.1"/>
    </reaction>
    <physiologicalReaction direction="left-to-right" evidence="9">
        <dbReference type="Rhea" id="RHEA:27643"/>
    </physiologicalReaction>
</comment>
<keyword evidence="13" id="KW-1185">Reference proteome</keyword>
<keyword evidence="6" id="KW-0378">Hydrolase</keyword>
<evidence type="ECO:0000256" key="8">
    <source>
        <dbReference type="ARBA" id="ARBA00047989"/>
    </source>
</evidence>
<keyword evidence="5" id="KW-0479">Metal-binding</keyword>
<evidence type="ECO:0000256" key="11">
    <source>
        <dbReference type="RuleBase" id="RU361274"/>
    </source>
</evidence>
<protein>
    <recommendedName>
        <fullName evidence="11">Purine nucleoside phosphorylase</fullName>
    </recommendedName>
</protein>
<comment type="catalytic activity">
    <reaction evidence="1">
        <text>inosine + phosphate = alpha-D-ribose 1-phosphate + hypoxanthine</text>
        <dbReference type="Rhea" id="RHEA:27646"/>
        <dbReference type="ChEBI" id="CHEBI:17368"/>
        <dbReference type="ChEBI" id="CHEBI:17596"/>
        <dbReference type="ChEBI" id="CHEBI:43474"/>
        <dbReference type="ChEBI" id="CHEBI:57720"/>
        <dbReference type="EC" id="2.4.2.1"/>
    </reaction>
    <physiologicalReaction direction="left-to-right" evidence="1">
        <dbReference type="Rhea" id="RHEA:27647"/>
    </physiologicalReaction>
</comment>
<evidence type="ECO:0000256" key="4">
    <source>
        <dbReference type="ARBA" id="ARBA00022679"/>
    </source>
</evidence>
<reference evidence="12 13" key="1">
    <citation type="submission" date="2021-01" db="EMBL/GenBank/DDBJ databases">
        <title>Genomic Encyclopedia of Type Strains, Phase IV (KMG-IV): sequencing the most valuable type-strain genomes for metagenomic binning, comparative biology and taxonomic classification.</title>
        <authorList>
            <person name="Goeker M."/>
        </authorList>
    </citation>
    <scope>NUCLEOTIDE SEQUENCE [LARGE SCALE GENOMIC DNA]</scope>
    <source>
        <strain evidence="12 13">DSM 24436</strain>
    </source>
</reference>
<gene>
    <name evidence="12" type="ORF">JOC49_000016</name>
</gene>
<dbReference type="NCBIfam" id="TIGR00726">
    <property type="entry name" value="peptidoglycan editing factor PgeF"/>
    <property type="match status" value="1"/>
</dbReference>
<evidence type="ECO:0000256" key="2">
    <source>
        <dbReference type="ARBA" id="ARBA00003215"/>
    </source>
</evidence>
<name>A0ABS2MMF2_9FIRM</name>
<sequence length="277" mass="30737">MIRNYKMLDFPGLKHGITTRVGGVSKGDYVSMNTGIFGSDVREDVLKNISIAADRVGITASSIFMTHQTHSDRIFVIDESTELTSLDVYDQAKISERAYQLYAIEDHDAMVTNRTDIALMTFHADCVPIIVYDPIQHVVAAIHSGWLGTSKMILSKTLDLMHMRFGSLMSEVKVVIGQSASVCCYEVQRNVYEAFEAILVPEEMQVIFHAKADNLWHLDLKEANRLLAKKSGVLQGNIEIDSGCTVCAPSLFHSHRGAKGGNRGMMSILVQLENKTL</sequence>
<dbReference type="SUPFAM" id="SSF64438">
    <property type="entry name" value="CNF1/YfiH-like putative cysteine hydrolases"/>
    <property type="match status" value="1"/>
</dbReference>
<comment type="catalytic activity">
    <reaction evidence="8">
        <text>adenosine + H2O + H(+) = inosine + NH4(+)</text>
        <dbReference type="Rhea" id="RHEA:24408"/>
        <dbReference type="ChEBI" id="CHEBI:15377"/>
        <dbReference type="ChEBI" id="CHEBI:15378"/>
        <dbReference type="ChEBI" id="CHEBI:16335"/>
        <dbReference type="ChEBI" id="CHEBI:17596"/>
        <dbReference type="ChEBI" id="CHEBI:28938"/>
        <dbReference type="EC" id="3.5.4.4"/>
    </reaction>
    <physiologicalReaction direction="left-to-right" evidence="8">
        <dbReference type="Rhea" id="RHEA:24409"/>
    </physiologicalReaction>
</comment>
<evidence type="ECO:0000256" key="3">
    <source>
        <dbReference type="ARBA" id="ARBA00007353"/>
    </source>
</evidence>
<accession>A0ABS2MMF2</accession>
<dbReference type="Pfam" id="PF02578">
    <property type="entry name" value="Cu-oxidase_4"/>
    <property type="match status" value="1"/>
</dbReference>
<evidence type="ECO:0000256" key="5">
    <source>
        <dbReference type="ARBA" id="ARBA00022723"/>
    </source>
</evidence>
<dbReference type="PANTHER" id="PTHR30616:SF2">
    <property type="entry name" value="PURINE NUCLEOSIDE PHOSPHORYLASE LACC1"/>
    <property type="match status" value="1"/>
</dbReference>
<evidence type="ECO:0000313" key="12">
    <source>
        <dbReference type="EMBL" id="MBM7560507.1"/>
    </source>
</evidence>
<comment type="similarity">
    <text evidence="3 11">Belongs to the purine nucleoside phosphorylase YfiH/LACC1 family.</text>
</comment>
<dbReference type="CDD" id="cd16833">
    <property type="entry name" value="YfiH"/>
    <property type="match status" value="1"/>
</dbReference>
<dbReference type="Gene3D" id="3.60.140.10">
    <property type="entry name" value="CNF1/YfiH-like putative cysteine hydrolases"/>
    <property type="match status" value="1"/>
</dbReference>
<evidence type="ECO:0000256" key="10">
    <source>
        <dbReference type="ARBA" id="ARBA00049893"/>
    </source>
</evidence>